<dbReference type="SMART" id="SM00044">
    <property type="entry name" value="CYCc"/>
    <property type="match status" value="1"/>
</dbReference>
<dbReference type="InterPro" id="IPR011644">
    <property type="entry name" value="Heme_NO-bd"/>
</dbReference>
<keyword evidence="9" id="KW-0472">Membrane</keyword>
<dbReference type="FunFam" id="3.30.450.260:FF:000002">
    <property type="entry name" value="guanylate cyclase soluble subunit alpha-2"/>
    <property type="match status" value="1"/>
</dbReference>
<dbReference type="InterPro" id="IPR011645">
    <property type="entry name" value="HNOB_dom_associated"/>
</dbReference>
<keyword evidence="12" id="KW-1185">Reference proteome</keyword>
<dbReference type="SUPFAM" id="SSF55073">
    <property type="entry name" value="Nucleotide cyclase"/>
    <property type="match status" value="1"/>
</dbReference>
<comment type="subcellular location">
    <subcellularLocation>
        <location evidence="1">Cytoplasm</location>
    </subcellularLocation>
</comment>
<dbReference type="Gene3D" id="3.90.1520.10">
    <property type="entry name" value="H-NOX domain"/>
    <property type="match status" value="1"/>
</dbReference>
<keyword evidence="7" id="KW-0141">cGMP biosynthesis</keyword>
<sequence>MYGQIHLCVRELVLEKFGQEAWDKIIEQSDLNDEHDFMVFHKYSDECTFGLIGSVCKVSGLPLADVLEVFGEYFLTYCMRHGYDKMLRTLGGDFISFVQNLDSLHALLSMTYKNISAPSFRCEREADGSVTLHYYTIRPGLYPIVLGLVKAVARDLYHQAATVEFLSKSQHIMEGGKTQEHVIFKVQLVDVKDQKKQLTVRNMEVFKPAVREGFQISADQFCHAFPYHIIFNERLEIQQCGRMIQRVLNCPICVGMKMSELFDIVHPIMKFTIENIRTFINSVFMLGVRINKNGHRFTLKGQMIWLEDIRHMIFISSPRISSLTELMEMNVFLSDIPLYDVTRELVLLNQQRIAEIDVAKQLDETTAKLKLTSKALENEQKKTEELLSQMLPKKIADDLKNGRQVKAEKFESATILFTDIVTFTNIASACPPMDIVNLLNELYNRFDQKTNEVYKVETIGDAYMVVSGVPDKTDRHAQPVADFAMEIVEEASKVRSPITGQPIQIRVGIHSGPVVAGVVGKKMPRYCLFGDTVNTASRMESHGVPGRIHMSGSTAKVLMNDDKSNYILRDRGVIEVKGKGSMNTYILIGKGIKRLHEPNDSFSDLPIAITKSKANDQKQPIKITDTNSNNTTIGPDVDNQPSNVLLAVSAFLLIVSIMAGILICLVRQRKVGTINDDEIELEEPNCVDETTKLTGDKNAL</sequence>
<dbReference type="GO" id="GO:0005525">
    <property type="term" value="F:GTP binding"/>
    <property type="evidence" value="ECO:0007669"/>
    <property type="project" value="UniProtKB-KW"/>
</dbReference>
<comment type="similarity">
    <text evidence="8">Belongs to the adenylyl cyclase class-4/guanylyl cyclase family.</text>
</comment>
<dbReference type="PROSITE" id="PS50125">
    <property type="entry name" value="GUANYLATE_CYCLASE_2"/>
    <property type="match status" value="1"/>
</dbReference>
<keyword evidence="9" id="KW-1133">Transmembrane helix</keyword>
<dbReference type="FunFam" id="3.30.70.1230:FF:000007">
    <property type="entry name" value="Guanylate cyclase soluble subunit alpha-3"/>
    <property type="match status" value="1"/>
</dbReference>
<comment type="caution">
    <text evidence="11">The sequence shown here is derived from an EMBL/GenBank/DDBJ whole genome shotgun (WGS) entry which is preliminary data.</text>
</comment>
<keyword evidence="6 8" id="KW-0456">Lyase</keyword>
<dbReference type="InterPro" id="IPR042463">
    <property type="entry name" value="HNOB_dom_associated_sf"/>
</dbReference>
<evidence type="ECO:0000259" key="10">
    <source>
        <dbReference type="PROSITE" id="PS50125"/>
    </source>
</evidence>
<evidence type="ECO:0000256" key="6">
    <source>
        <dbReference type="ARBA" id="ARBA00023239"/>
    </source>
</evidence>
<keyword evidence="4" id="KW-0547">Nucleotide-binding</keyword>
<dbReference type="GO" id="GO:0004383">
    <property type="term" value="F:guanylate cyclase activity"/>
    <property type="evidence" value="ECO:0007669"/>
    <property type="project" value="UniProtKB-EC"/>
</dbReference>
<evidence type="ECO:0000256" key="8">
    <source>
        <dbReference type="RuleBase" id="RU000405"/>
    </source>
</evidence>
<protein>
    <recommendedName>
        <fullName evidence="2">guanylate cyclase</fullName>
        <ecNumber evidence="2">4.6.1.2</ecNumber>
    </recommendedName>
</protein>
<reference evidence="11" key="1">
    <citation type="submission" date="2021-03" db="EMBL/GenBank/DDBJ databases">
        <authorList>
            <person name="Bekaert M."/>
        </authorList>
    </citation>
    <scope>NUCLEOTIDE SEQUENCE</scope>
</reference>
<dbReference type="Gene3D" id="6.10.250.780">
    <property type="match status" value="1"/>
</dbReference>
<dbReference type="Gene3D" id="3.30.70.1230">
    <property type="entry name" value="Nucleotide cyclase"/>
    <property type="match status" value="1"/>
</dbReference>
<feature type="transmembrane region" description="Helical" evidence="9">
    <location>
        <begin position="644"/>
        <end position="666"/>
    </location>
</feature>
<dbReference type="PANTHER" id="PTHR45655:SF13">
    <property type="entry name" value="SOLUBLE GUANYLATE CYCLASE GCY-32-RELATED"/>
    <property type="match status" value="1"/>
</dbReference>
<dbReference type="AlphaFoldDB" id="A0A8S3T167"/>
<evidence type="ECO:0000256" key="1">
    <source>
        <dbReference type="ARBA" id="ARBA00004496"/>
    </source>
</evidence>
<dbReference type="InterPro" id="IPR029787">
    <property type="entry name" value="Nucleotide_cyclase"/>
</dbReference>
<evidence type="ECO:0000256" key="5">
    <source>
        <dbReference type="ARBA" id="ARBA00023134"/>
    </source>
</evidence>
<keyword evidence="9" id="KW-0812">Transmembrane</keyword>
<dbReference type="InterPro" id="IPR001054">
    <property type="entry name" value="A/G_cyclase"/>
</dbReference>
<dbReference type="GO" id="GO:0008074">
    <property type="term" value="C:guanylate cyclase complex, soluble"/>
    <property type="evidence" value="ECO:0007669"/>
    <property type="project" value="TreeGrafter"/>
</dbReference>
<dbReference type="PANTHER" id="PTHR45655">
    <property type="entry name" value="GUANYLATE CYCLASE SOLUBLE SUBUNIT BETA-2"/>
    <property type="match status" value="1"/>
</dbReference>
<evidence type="ECO:0000256" key="3">
    <source>
        <dbReference type="ARBA" id="ARBA00022490"/>
    </source>
</evidence>
<accession>A0A8S3T167</accession>
<dbReference type="GO" id="GO:0070482">
    <property type="term" value="P:response to oxygen levels"/>
    <property type="evidence" value="ECO:0007669"/>
    <property type="project" value="TreeGrafter"/>
</dbReference>
<dbReference type="InterPro" id="IPR024096">
    <property type="entry name" value="NO_sig/Golgi_transp_ligand-bd"/>
</dbReference>
<evidence type="ECO:0000313" key="11">
    <source>
        <dbReference type="EMBL" id="CAG2225055.1"/>
    </source>
</evidence>
<dbReference type="CDD" id="cd07302">
    <property type="entry name" value="CHD"/>
    <property type="match status" value="1"/>
</dbReference>
<dbReference type="GO" id="GO:0019934">
    <property type="term" value="P:cGMP-mediated signaling"/>
    <property type="evidence" value="ECO:0007669"/>
    <property type="project" value="TreeGrafter"/>
</dbReference>
<evidence type="ECO:0000256" key="2">
    <source>
        <dbReference type="ARBA" id="ARBA00012202"/>
    </source>
</evidence>
<dbReference type="Pfam" id="PF07700">
    <property type="entry name" value="HNOB"/>
    <property type="match status" value="1"/>
</dbReference>
<dbReference type="Pfam" id="PF07701">
    <property type="entry name" value="HNOBA"/>
    <property type="match status" value="1"/>
</dbReference>
<dbReference type="SUPFAM" id="SSF111126">
    <property type="entry name" value="Ligand-binding domain in the NO signalling and Golgi transport"/>
    <property type="match status" value="1"/>
</dbReference>
<dbReference type="InterPro" id="IPR018297">
    <property type="entry name" value="A/G_cyclase_CS"/>
</dbReference>
<feature type="domain" description="Guanylate cyclase" evidence="10">
    <location>
        <begin position="414"/>
        <end position="540"/>
    </location>
</feature>
<dbReference type="Pfam" id="PF00211">
    <property type="entry name" value="Guanylate_cyc"/>
    <property type="match status" value="1"/>
</dbReference>
<keyword evidence="3" id="KW-0963">Cytoplasm</keyword>
<proteinExistence type="inferred from homology"/>
<name>A0A8S3T167_MYTED</name>
<dbReference type="EMBL" id="CAJPWZ010001833">
    <property type="protein sequence ID" value="CAG2225055.1"/>
    <property type="molecule type" value="Genomic_DNA"/>
</dbReference>
<evidence type="ECO:0000256" key="4">
    <source>
        <dbReference type="ARBA" id="ARBA00022741"/>
    </source>
</evidence>
<dbReference type="GO" id="GO:0020037">
    <property type="term" value="F:heme binding"/>
    <property type="evidence" value="ECO:0007669"/>
    <property type="project" value="InterPro"/>
</dbReference>
<organism evidence="11 12">
    <name type="scientific">Mytilus edulis</name>
    <name type="common">Blue mussel</name>
    <dbReference type="NCBI Taxonomy" id="6550"/>
    <lineage>
        <taxon>Eukaryota</taxon>
        <taxon>Metazoa</taxon>
        <taxon>Spiralia</taxon>
        <taxon>Lophotrochozoa</taxon>
        <taxon>Mollusca</taxon>
        <taxon>Bivalvia</taxon>
        <taxon>Autobranchia</taxon>
        <taxon>Pteriomorphia</taxon>
        <taxon>Mytilida</taxon>
        <taxon>Mytiloidea</taxon>
        <taxon>Mytilidae</taxon>
        <taxon>Mytilinae</taxon>
        <taxon>Mytilus</taxon>
    </lineage>
</organism>
<dbReference type="PROSITE" id="PS00452">
    <property type="entry name" value="GUANYLATE_CYCLASE_1"/>
    <property type="match status" value="1"/>
</dbReference>
<dbReference type="Gene3D" id="3.30.450.260">
    <property type="entry name" value="Haem NO binding associated domain"/>
    <property type="match status" value="1"/>
</dbReference>
<keyword evidence="5" id="KW-0342">GTP-binding</keyword>
<evidence type="ECO:0000256" key="9">
    <source>
        <dbReference type="SAM" id="Phobius"/>
    </source>
</evidence>
<evidence type="ECO:0000256" key="7">
    <source>
        <dbReference type="ARBA" id="ARBA00023293"/>
    </source>
</evidence>
<dbReference type="EC" id="4.6.1.2" evidence="2"/>
<evidence type="ECO:0000313" key="12">
    <source>
        <dbReference type="Proteomes" id="UP000683360"/>
    </source>
</evidence>
<dbReference type="InterPro" id="IPR038158">
    <property type="entry name" value="H-NOX_domain_sf"/>
</dbReference>
<dbReference type="Proteomes" id="UP000683360">
    <property type="component" value="Unassembled WGS sequence"/>
</dbReference>
<dbReference type="OrthoDB" id="6127067at2759"/>
<gene>
    <name evidence="11" type="ORF">MEDL_38205</name>
</gene>